<evidence type="ECO:0008006" key="3">
    <source>
        <dbReference type="Google" id="ProtNLM"/>
    </source>
</evidence>
<reference evidence="1" key="1">
    <citation type="submission" date="2023-10" db="EMBL/GenBank/DDBJ databases">
        <authorList>
            <person name="Chen Y."/>
            <person name="Shah S."/>
            <person name="Dougan E. K."/>
            <person name="Thang M."/>
            <person name="Chan C."/>
        </authorList>
    </citation>
    <scope>NUCLEOTIDE SEQUENCE [LARGE SCALE GENOMIC DNA]</scope>
</reference>
<proteinExistence type="predicted"/>
<gene>
    <name evidence="1" type="ORF">PCOR1329_LOCUS57364</name>
</gene>
<keyword evidence="2" id="KW-1185">Reference proteome</keyword>
<protein>
    <recommendedName>
        <fullName evidence="3">Sulfotransferase</fullName>
    </recommendedName>
</protein>
<comment type="caution">
    <text evidence="1">The sequence shown here is derived from an EMBL/GenBank/DDBJ whole genome shotgun (WGS) entry which is preliminary data.</text>
</comment>
<dbReference type="Proteomes" id="UP001189429">
    <property type="component" value="Unassembled WGS sequence"/>
</dbReference>
<accession>A0ABN9VEL4</accession>
<sequence length="355" mass="38975">MVQRGARPTLRSCLLPLAAAALGGLACLGVWRAPGPGDPQLDAGAPAGELGVHPELARLPPRVEGGALAGARLPAADGADPRGGPAARLRAEVVNLSVERLAWLHIPKTGTSFVNVLVTWACPGLGDGEYFDGPPDLVWKRWIDKNREKCRPGLHLGCGHDEIHVSGRACNSWQRQKGSFVTFLRQPEQRLMSGFYNSKWGVKNKSLSLAEYVPLLASCQTRMFAGHRCESTKRVTDADVDLAIERLDTGFAFVGITEEWPLSVCLFHAMFGGSCHVRELWAWHSQLRPYNVSELDGFEDVYDGRIYAHGLGIFRKALKDYGVDQETCDARICRVPKCHLKSPPRQNMMVKCEPG</sequence>
<evidence type="ECO:0000313" key="1">
    <source>
        <dbReference type="EMBL" id="CAK0871575.1"/>
    </source>
</evidence>
<evidence type="ECO:0000313" key="2">
    <source>
        <dbReference type="Proteomes" id="UP001189429"/>
    </source>
</evidence>
<dbReference type="EMBL" id="CAUYUJ010017084">
    <property type="protein sequence ID" value="CAK0871575.1"/>
    <property type="molecule type" value="Genomic_DNA"/>
</dbReference>
<dbReference type="InterPro" id="IPR027417">
    <property type="entry name" value="P-loop_NTPase"/>
</dbReference>
<dbReference type="PROSITE" id="PS51257">
    <property type="entry name" value="PROKAR_LIPOPROTEIN"/>
    <property type="match status" value="1"/>
</dbReference>
<dbReference type="Gene3D" id="3.40.50.300">
    <property type="entry name" value="P-loop containing nucleotide triphosphate hydrolases"/>
    <property type="match status" value="1"/>
</dbReference>
<name>A0ABN9VEL4_9DINO</name>
<organism evidence="1 2">
    <name type="scientific">Prorocentrum cordatum</name>
    <dbReference type="NCBI Taxonomy" id="2364126"/>
    <lineage>
        <taxon>Eukaryota</taxon>
        <taxon>Sar</taxon>
        <taxon>Alveolata</taxon>
        <taxon>Dinophyceae</taxon>
        <taxon>Prorocentrales</taxon>
        <taxon>Prorocentraceae</taxon>
        <taxon>Prorocentrum</taxon>
    </lineage>
</organism>